<protein>
    <submittedName>
        <fullName evidence="4">Sulfopyruvate decarboxylase - beta subunit</fullName>
        <ecNumber evidence="4">4.1.1.79</ecNumber>
    </submittedName>
</protein>
<keyword evidence="1" id="KW-0210">Decarboxylase</keyword>
<evidence type="ECO:0000259" key="3">
    <source>
        <dbReference type="Pfam" id="PF02775"/>
    </source>
</evidence>
<dbReference type="Pfam" id="PF02775">
    <property type="entry name" value="TPP_enzyme_C"/>
    <property type="match status" value="1"/>
</dbReference>
<evidence type="ECO:0000313" key="4">
    <source>
        <dbReference type="EMBL" id="CAA9585091.1"/>
    </source>
</evidence>
<gene>
    <name evidence="4" type="ORF">AVDCRST_MAG88-3820</name>
</gene>
<dbReference type="InterPro" id="IPR011766">
    <property type="entry name" value="TPP_enzyme_TPP-bd"/>
</dbReference>
<dbReference type="AlphaFoldDB" id="A0A6J4VU82"/>
<dbReference type="SUPFAM" id="SSF52518">
    <property type="entry name" value="Thiamin diphosphate-binding fold (THDP-binding)"/>
    <property type="match status" value="1"/>
</dbReference>
<feature type="domain" description="Thiamine pyrophosphate enzyme TPP-binding" evidence="3">
    <location>
        <begin position="12"/>
        <end position="76"/>
    </location>
</feature>
<dbReference type="EC" id="4.1.1.79" evidence="4"/>
<sequence>MATIGSVAPRHLTVIAWDNGAYQITGGQAAATARGTDLVAIARGAGIAGSVWADDEGTFLAAIERALRTDGPHFIAARVDQSPGADRPERDPVLLKDRFMRGIGAR</sequence>
<organism evidence="4">
    <name type="scientific">uncultured Thermomicrobiales bacterium</name>
    <dbReference type="NCBI Taxonomy" id="1645740"/>
    <lineage>
        <taxon>Bacteria</taxon>
        <taxon>Pseudomonadati</taxon>
        <taxon>Thermomicrobiota</taxon>
        <taxon>Thermomicrobia</taxon>
        <taxon>Thermomicrobiales</taxon>
        <taxon>environmental samples</taxon>
    </lineage>
</organism>
<reference evidence="4" key="1">
    <citation type="submission" date="2020-02" db="EMBL/GenBank/DDBJ databases">
        <authorList>
            <person name="Meier V. D."/>
        </authorList>
    </citation>
    <scope>NUCLEOTIDE SEQUENCE</scope>
    <source>
        <strain evidence="4">AVDCRST_MAG88</strain>
    </source>
</reference>
<dbReference type="EMBL" id="CADCWM010000933">
    <property type="protein sequence ID" value="CAA9585091.1"/>
    <property type="molecule type" value="Genomic_DNA"/>
</dbReference>
<proteinExistence type="predicted"/>
<dbReference type="GO" id="GO:0030976">
    <property type="term" value="F:thiamine pyrophosphate binding"/>
    <property type="evidence" value="ECO:0007669"/>
    <property type="project" value="InterPro"/>
</dbReference>
<name>A0A6J4VU82_9BACT</name>
<dbReference type="InterPro" id="IPR051818">
    <property type="entry name" value="TPP_dependent_decarboxylase"/>
</dbReference>
<dbReference type="InterPro" id="IPR029061">
    <property type="entry name" value="THDP-binding"/>
</dbReference>
<evidence type="ECO:0000256" key="1">
    <source>
        <dbReference type="ARBA" id="ARBA00022793"/>
    </source>
</evidence>
<dbReference type="GO" id="GO:0044281">
    <property type="term" value="P:small molecule metabolic process"/>
    <property type="evidence" value="ECO:0007669"/>
    <property type="project" value="UniProtKB-ARBA"/>
</dbReference>
<dbReference type="Gene3D" id="3.40.50.970">
    <property type="match status" value="1"/>
</dbReference>
<accession>A0A6J4VU82</accession>
<evidence type="ECO:0000256" key="2">
    <source>
        <dbReference type="ARBA" id="ARBA00023239"/>
    </source>
</evidence>
<dbReference type="GO" id="GO:0050545">
    <property type="term" value="F:sulfopyruvate decarboxylase activity"/>
    <property type="evidence" value="ECO:0007669"/>
    <property type="project" value="UniProtKB-EC"/>
</dbReference>
<keyword evidence="2 4" id="KW-0456">Lyase</keyword>
<dbReference type="PANTHER" id="PTHR42818:SF1">
    <property type="entry name" value="SULFOPYRUVATE DECARBOXYLASE"/>
    <property type="match status" value="1"/>
</dbReference>
<keyword evidence="4" id="KW-0670">Pyruvate</keyword>
<dbReference type="PANTHER" id="PTHR42818">
    <property type="entry name" value="SULFOPYRUVATE DECARBOXYLASE SUBUNIT ALPHA"/>
    <property type="match status" value="1"/>
</dbReference>